<dbReference type="Proteomes" id="UP000256964">
    <property type="component" value="Unassembled WGS sequence"/>
</dbReference>
<keyword evidence="8" id="KW-1185">Reference proteome</keyword>
<protein>
    <submittedName>
        <fullName evidence="7">DHH phosphoesterase</fullName>
    </submittedName>
</protein>
<dbReference type="Gene3D" id="3.10.310.20">
    <property type="entry name" value="DHHA2 domain"/>
    <property type="match status" value="1"/>
</dbReference>
<dbReference type="SMART" id="SM01131">
    <property type="entry name" value="DHHA2"/>
    <property type="match status" value="1"/>
</dbReference>
<evidence type="ECO:0000256" key="1">
    <source>
        <dbReference type="ARBA" id="ARBA00001936"/>
    </source>
</evidence>
<evidence type="ECO:0000256" key="5">
    <source>
        <dbReference type="SAM" id="MobiDB-lite"/>
    </source>
</evidence>
<evidence type="ECO:0000259" key="6">
    <source>
        <dbReference type="SMART" id="SM01131"/>
    </source>
</evidence>
<dbReference type="GO" id="GO:0005737">
    <property type="term" value="C:cytoplasm"/>
    <property type="evidence" value="ECO:0007669"/>
    <property type="project" value="InterPro"/>
</dbReference>
<organism evidence="7 8">
    <name type="scientific">Lentinus brumalis</name>
    <dbReference type="NCBI Taxonomy" id="2498619"/>
    <lineage>
        <taxon>Eukaryota</taxon>
        <taxon>Fungi</taxon>
        <taxon>Dikarya</taxon>
        <taxon>Basidiomycota</taxon>
        <taxon>Agaricomycotina</taxon>
        <taxon>Agaricomycetes</taxon>
        <taxon>Polyporales</taxon>
        <taxon>Polyporaceae</taxon>
        <taxon>Lentinus</taxon>
    </lineage>
</organism>
<dbReference type="PANTHER" id="PTHR12112:SF39">
    <property type="entry name" value="EG:152A3.5 PROTEIN (FBGN0003116_PN PROTEIN)"/>
    <property type="match status" value="1"/>
</dbReference>
<dbReference type="OrthoDB" id="374045at2759"/>
<proteinExistence type="predicted"/>
<dbReference type="Gene3D" id="3.90.1640.10">
    <property type="entry name" value="inorganic pyrophosphatase (n-terminal core)"/>
    <property type="match status" value="1"/>
</dbReference>
<dbReference type="Pfam" id="PF01368">
    <property type="entry name" value="DHH"/>
    <property type="match status" value="1"/>
</dbReference>
<dbReference type="STRING" id="139420.A0A371DJ76"/>
<keyword evidence="2" id="KW-0479">Metal-binding</keyword>
<reference evidence="7 8" key="1">
    <citation type="journal article" date="2018" name="Biotechnol. Biofuels">
        <title>Integrative visual omics of the white-rot fungus Polyporus brumalis exposes the biotechnological potential of its oxidative enzymes for delignifying raw plant biomass.</title>
        <authorList>
            <person name="Miyauchi S."/>
            <person name="Rancon A."/>
            <person name="Drula E."/>
            <person name="Hage H."/>
            <person name="Chaduli D."/>
            <person name="Favel A."/>
            <person name="Grisel S."/>
            <person name="Henrissat B."/>
            <person name="Herpoel-Gimbert I."/>
            <person name="Ruiz-Duenas F.J."/>
            <person name="Chevret D."/>
            <person name="Hainaut M."/>
            <person name="Lin J."/>
            <person name="Wang M."/>
            <person name="Pangilinan J."/>
            <person name="Lipzen A."/>
            <person name="Lesage-Meessen L."/>
            <person name="Navarro D."/>
            <person name="Riley R."/>
            <person name="Grigoriev I.V."/>
            <person name="Zhou S."/>
            <person name="Raouche S."/>
            <person name="Rosso M.N."/>
        </authorList>
    </citation>
    <scope>NUCLEOTIDE SEQUENCE [LARGE SCALE GENOMIC DNA]</scope>
    <source>
        <strain evidence="7 8">BRFM 1820</strain>
    </source>
</reference>
<dbReference type="InterPro" id="IPR004097">
    <property type="entry name" value="DHHA2"/>
</dbReference>
<evidence type="ECO:0000256" key="4">
    <source>
        <dbReference type="ARBA" id="ARBA00023211"/>
    </source>
</evidence>
<dbReference type="EMBL" id="KZ857390">
    <property type="protein sequence ID" value="RDX52584.1"/>
    <property type="molecule type" value="Genomic_DNA"/>
</dbReference>
<feature type="region of interest" description="Disordered" evidence="5">
    <location>
        <begin position="222"/>
        <end position="243"/>
    </location>
</feature>
<dbReference type="GO" id="GO:0004309">
    <property type="term" value="F:exopolyphosphatase activity"/>
    <property type="evidence" value="ECO:0007669"/>
    <property type="project" value="TreeGrafter"/>
</dbReference>
<feature type="domain" description="DHHA2" evidence="6">
    <location>
        <begin position="273"/>
        <end position="442"/>
    </location>
</feature>
<evidence type="ECO:0000313" key="7">
    <source>
        <dbReference type="EMBL" id="RDX52584.1"/>
    </source>
</evidence>
<comment type="cofactor">
    <cofactor evidence="1">
        <name>Mn(2+)</name>
        <dbReference type="ChEBI" id="CHEBI:29035"/>
    </cofactor>
</comment>
<evidence type="ECO:0000256" key="2">
    <source>
        <dbReference type="ARBA" id="ARBA00022723"/>
    </source>
</evidence>
<dbReference type="AlphaFoldDB" id="A0A371DJ76"/>
<dbReference type="GO" id="GO:0046872">
    <property type="term" value="F:metal ion binding"/>
    <property type="evidence" value="ECO:0007669"/>
    <property type="project" value="UniProtKB-KW"/>
</dbReference>
<dbReference type="PANTHER" id="PTHR12112">
    <property type="entry name" value="BNIP - RELATED"/>
    <property type="match status" value="1"/>
</dbReference>
<dbReference type="InterPro" id="IPR001667">
    <property type="entry name" value="DDH_dom"/>
</dbReference>
<evidence type="ECO:0000313" key="8">
    <source>
        <dbReference type="Proteomes" id="UP000256964"/>
    </source>
</evidence>
<dbReference type="InterPro" id="IPR038763">
    <property type="entry name" value="DHH_sf"/>
</dbReference>
<evidence type="ECO:0000256" key="3">
    <source>
        <dbReference type="ARBA" id="ARBA00022801"/>
    </source>
</evidence>
<keyword evidence="4" id="KW-0464">Manganese</keyword>
<dbReference type="Pfam" id="PF02833">
    <property type="entry name" value="DHHA2"/>
    <property type="match status" value="1"/>
</dbReference>
<sequence length="451" mass="49146">MAGVLSTFLKDKKAAFLDAVKTGKGKDWTVVMGNEAGDLDSIASAIAYAWYASKLQGLTAVPLTQTHHAELHLRAENLHALELAHLNADADILCIDDVPHTTESGFPSSSFALVDHNRLSPRFSNSNPDARVVAVVDHHEDEGLYRDTANPRLIVVPTGSCASLVTQLFQDHPEGSNDLPPELATLLLCSILIDTSGLKPGGKAEAADHRAARFLLPRIAAHNQQSDSTAQTSSIIPSDTTSGAEGARARVGLEIGAVNEAALHETPGIQELNTTLQEKKASVAHLGTLDLLKRDYKEYTMTPAQSPSRQILVGLSSVPVGFASWLPRHADFWSETQRFMNDRGLTVLGILTSFRDTEKLGKSGIGKHRREQMYVVRGDEDLATQLFDALEEAEELRLKREKFPEFGVRNGFKGTEFHARVWNQKNVDATRKVTAPLVKSIIEGRPKGSSL</sequence>
<dbReference type="InterPro" id="IPR038222">
    <property type="entry name" value="DHHA2_dom_sf"/>
</dbReference>
<keyword evidence="3" id="KW-0378">Hydrolase</keyword>
<gene>
    <name evidence="7" type="ORF">OH76DRAFT_1345276</name>
</gene>
<accession>A0A371DJ76</accession>
<dbReference type="SUPFAM" id="SSF64182">
    <property type="entry name" value="DHH phosphoesterases"/>
    <property type="match status" value="1"/>
</dbReference>
<name>A0A371DJ76_9APHY</name>